<dbReference type="Pfam" id="PF07715">
    <property type="entry name" value="Plug"/>
    <property type="match status" value="1"/>
</dbReference>
<dbReference type="InterPro" id="IPR037066">
    <property type="entry name" value="Plug_dom_sf"/>
</dbReference>
<reference evidence="3 4" key="2">
    <citation type="journal article" date="2016" name="Environ. Microbiol. Rep.">
        <title>Metagenomic evidence for the presence of phototrophic Gemmatimonadetes bacteria in diverse environments.</title>
        <authorList>
            <person name="Zeng Y."/>
            <person name="Baumbach J."/>
            <person name="Barbosa E.G."/>
            <person name="Azevedo V."/>
            <person name="Zhang C."/>
            <person name="Koblizek M."/>
        </authorList>
    </citation>
    <scope>NUCLEOTIDE SEQUENCE [LARGE SCALE GENOMIC DNA]</scope>
    <source>
        <strain evidence="3 4">AP64</strain>
    </source>
</reference>
<dbReference type="Gene3D" id="2.170.130.10">
    <property type="entry name" value="TonB-dependent receptor, plug domain"/>
    <property type="match status" value="1"/>
</dbReference>
<dbReference type="Pfam" id="PF13620">
    <property type="entry name" value="CarboxypepD_reg"/>
    <property type="match status" value="1"/>
</dbReference>
<feature type="domain" description="TonB-dependent receptor plug" evidence="2">
    <location>
        <begin position="371"/>
        <end position="455"/>
    </location>
</feature>
<dbReference type="GO" id="GO:0030246">
    <property type="term" value="F:carbohydrate binding"/>
    <property type="evidence" value="ECO:0007669"/>
    <property type="project" value="InterPro"/>
</dbReference>
<dbReference type="InterPro" id="IPR012910">
    <property type="entry name" value="Plug_dom"/>
</dbReference>
<comment type="subcellular location">
    <subcellularLocation>
        <location evidence="1">Cell outer membrane</location>
        <topology evidence="1">Multi-pass membrane protein</topology>
    </subcellularLocation>
</comment>
<dbReference type="SUPFAM" id="SSF49464">
    <property type="entry name" value="Carboxypeptidase regulatory domain-like"/>
    <property type="match status" value="1"/>
</dbReference>
<dbReference type="InterPro" id="IPR039426">
    <property type="entry name" value="TonB-dep_rcpt-like"/>
</dbReference>
<dbReference type="AlphaFoldDB" id="A0A143BP47"/>
<dbReference type="EMBL" id="CP011454">
    <property type="protein sequence ID" value="AMW06322.1"/>
    <property type="molecule type" value="Genomic_DNA"/>
</dbReference>
<dbReference type="RefSeq" id="WP_026851017.1">
    <property type="nucleotide sequence ID" value="NZ_CP011454.1"/>
</dbReference>
<keyword evidence="1" id="KW-0813">Transport</keyword>
<evidence type="ECO:0000313" key="4">
    <source>
        <dbReference type="Proteomes" id="UP000076404"/>
    </source>
</evidence>
<evidence type="ECO:0000259" key="2">
    <source>
        <dbReference type="Pfam" id="PF07715"/>
    </source>
</evidence>
<name>A0A143BP47_9BACT</name>
<protein>
    <recommendedName>
        <fullName evidence="2">TonB-dependent receptor plug domain-containing protein</fullName>
    </recommendedName>
</protein>
<organism evidence="3 4">
    <name type="scientific">Gemmatimonas phototrophica</name>
    <dbReference type="NCBI Taxonomy" id="1379270"/>
    <lineage>
        <taxon>Bacteria</taxon>
        <taxon>Pseudomonadati</taxon>
        <taxon>Gemmatimonadota</taxon>
        <taxon>Gemmatimonadia</taxon>
        <taxon>Gemmatimonadales</taxon>
        <taxon>Gemmatimonadaceae</taxon>
        <taxon>Gemmatimonas</taxon>
    </lineage>
</organism>
<dbReference type="SUPFAM" id="SSF49452">
    <property type="entry name" value="Starch-binding domain-like"/>
    <property type="match status" value="1"/>
</dbReference>
<reference evidence="3 4" key="1">
    <citation type="journal article" date="2014" name="Proc. Natl. Acad. Sci. U.S.A.">
        <title>Functional type 2 photosynthetic reaction centers found in the rare bacterial phylum Gemmatimonadetes.</title>
        <authorList>
            <person name="Zeng Y."/>
            <person name="Feng F."/>
            <person name="Medova H."/>
            <person name="Dean J."/>
            <person name="Koblizek M."/>
        </authorList>
    </citation>
    <scope>NUCLEOTIDE SEQUENCE [LARGE SCALE GENOMIC DNA]</scope>
    <source>
        <strain evidence="3 4">AP64</strain>
    </source>
</reference>
<dbReference type="PROSITE" id="PS52016">
    <property type="entry name" value="TONB_DEPENDENT_REC_3"/>
    <property type="match status" value="1"/>
</dbReference>
<accession>A0A143BP47</accession>
<dbReference type="InterPro" id="IPR013784">
    <property type="entry name" value="Carb-bd-like_fold"/>
</dbReference>
<comment type="similarity">
    <text evidence="1">Belongs to the TonB-dependent receptor family.</text>
</comment>
<keyword evidence="1" id="KW-0472">Membrane</keyword>
<dbReference type="GO" id="GO:0009279">
    <property type="term" value="C:cell outer membrane"/>
    <property type="evidence" value="ECO:0007669"/>
    <property type="project" value="UniProtKB-SubCell"/>
</dbReference>
<dbReference type="SUPFAM" id="SSF56935">
    <property type="entry name" value="Porins"/>
    <property type="match status" value="1"/>
</dbReference>
<dbReference type="Proteomes" id="UP000076404">
    <property type="component" value="Chromosome"/>
</dbReference>
<keyword evidence="1" id="KW-0998">Cell outer membrane</keyword>
<dbReference type="Gene3D" id="2.60.40.1120">
    <property type="entry name" value="Carboxypeptidase-like, regulatory domain"/>
    <property type="match status" value="1"/>
</dbReference>
<sequence length="483" mass="51305">MWKILLLGVLCCGWSRECLAQGAGSSERGRVVGTVWDSTRAAPLKRSVVQMVHAEGLATPRSTVADSAGRFNFDTVEAGVWVLAAVHPRLDTLGVDELVLRVPVAPGGTSRANLTLPSLGSLSRQLCGVNARDSTGYLSGHLRRADGDRGPAVGAVRITWTELAVNDGRLVRQAVSVVGRTSPSGQYLLCGIPTSTAAVVQAWSGTDSTGVIDVAFSAAPIARLDFYVGRTQYVQQTLDSAAVGDSLATVVLRRGEGRVSGVISDAQNKPISGAVVAILGSGQTQRTGATGRFDLNGVATGTQLLDVRAIGFEPLRIPINIFENEAPVTTFAMSKAVVLDKVEIRAFRAIAMGQDMIDFEQRRKTGSGRYFGPEDMIALDPLRVATLMERIPGVRVVSNGVSGDRILMRGIGFSQFCTPDIWLDGYRISDDGTMDSFVQPQQIRAVEIYASAGSVPPMYATVSGCGVVVIWTGPRTPEGVGRR</sequence>
<keyword evidence="4" id="KW-1185">Reference proteome</keyword>
<keyword evidence="1" id="KW-1134">Transmembrane beta strand</keyword>
<evidence type="ECO:0000313" key="3">
    <source>
        <dbReference type="EMBL" id="AMW06322.1"/>
    </source>
</evidence>
<evidence type="ECO:0000256" key="1">
    <source>
        <dbReference type="PROSITE-ProRule" id="PRU01360"/>
    </source>
</evidence>
<dbReference type="OrthoDB" id="1122665at2"/>
<proteinExistence type="inferred from homology"/>
<dbReference type="STRING" id="1379270.GEMMAAP_19130"/>
<dbReference type="eggNOG" id="COG1629">
    <property type="taxonomic scope" value="Bacteria"/>
</dbReference>
<dbReference type="InterPro" id="IPR008969">
    <property type="entry name" value="CarboxyPept-like_regulatory"/>
</dbReference>
<dbReference type="KEGG" id="gph:GEMMAAP_19130"/>
<gene>
    <name evidence="3" type="ORF">GEMMAAP_19130</name>
</gene>
<keyword evidence="1" id="KW-0812">Transmembrane</keyword>